<accession>A0A382G1W7</accession>
<reference evidence="1" key="1">
    <citation type="submission" date="2018-05" db="EMBL/GenBank/DDBJ databases">
        <authorList>
            <person name="Lanie J.A."/>
            <person name="Ng W.-L."/>
            <person name="Kazmierczak K.M."/>
            <person name="Andrzejewski T.M."/>
            <person name="Davidsen T.M."/>
            <person name="Wayne K.J."/>
            <person name="Tettelin H."/>
            <person name="Glass J.I."/>
            <person name="Rusch D."/>
            <person name="Podicherti R."/>
            <person name="Tsui H.-C.T."/>
            <person name="Winkler M.E."/>
        </authorList>
    </citation>
    <scope>NUCLEOTIDE SEQUENCE</scope>
</reference>
<evidence type="ECO:0000313" key="1">
    <source>
        <dbReference type="EMBL" id="SVB68191.1"/>
    </source>
</evidence>
<gene>
    <name evidence="1" type="ORF">METZ01_LOCUS221045</name>
</gene>
<name>A0A382G1W7_9ZZZZ</name>
<proteinExistence type="predicted"/>
<sequence>MLSLFIFVLALFSVGSVFENIKRD</sequence>
<dbReference type="AlphaFoldDB" id="A0A382G1W7"/>
<dbReference type="EMBL" id="UINC01052639">
    <property type="protein sequence ID" value="SVB68191.1"/>
    <property type="molecule type" value="Genomic_DNA"/>
</dbReference>
<organism evidence="1">
    <name type="scientific">marine metagenome</name>
    <dbReference type="NCBI Taxonomy" id="408172"/>
    <lineage>
        <taxon>unclassified sequences</taxon>
        <taxon>metagenomes</taxon>
        <taxon>ecological metagenomes</taxon>
    </lineage>
</organism>
<feature type="non-terminal residue" evidence="1">
    <location>
        <position position="24"/>
    </location>
</feature>
<protein>
    <submittedName>
        <fullName evidence="1">Uncharacterized protein</fullName>
    </submittedName>
</protein>